<evidence type="ECO:0000256" key="15">
    <source>
        <dbReference type="SAM" id="Phobius"/>
    </source>
</evidence>
<evidence type="ECO:0000259" key="16">
    <source>
        <dbReference type="Pfam" id="PF04831"/>
    </source>
</evidence>
<keyword evidence="12 15" id="KW-0472">Membrane</keyword>
<feature type="transmembrane region" description="Helical" evidence="15">
    <location>
        <begin position="53"/>
        <end position="75"/>
    </location>
</feature>
<dbReference type="PANTHER" id="PTHR12101:SF17">
    <property type="entry name" value="BLOOD VESSEL EPICARDIAL SUBSTANCE"/>
    <property type="match status" value="1"/>
</dbReference>
<comment type="subcellular location">
    <subcellularLocation>
        <location evidence="3">Cell junction</location>
        <location evidence="3">Tight junction</location>
    </subcellularLocation>
    <subcellularLocation>
        <location evidence="1">Lateral cell membrane</location>
    </subcellularLocation>
    <subcellularLocation>
        <location evidence="2">Membrane</location>
        <topology evidence="2">Multi-pass membrane protein</topology>
    </subcellularLocation>
</comment>
<dbReference type="OrthoDB" id="425611at2759"/>
<accession>A0A423U1V9</accession>
<evidence type="ECO:0000256" key="11">
    <source>
        <dbReference type="ARBA" id="ARBA00022989"/>
    </source>
</evidence>
<dbReference type="AlphaFoldDB" id="A0A423U1V9"/>
<dbReference type="EMBL" id="QCYY01000789">
    <property type="protein sequence ID" value="ROT82692.1"/>
    <property type="molecule type" value="Genomic_DNA"/>
</dbReference>
<comment type="similarity">
    <text evidence="4">Belongs to the popeye family.</text>
</comment>
<reference evidence="17 18" key="2">
    <citation type="submission" date="2019-01" db="EMBL/GenBank/DDBJ databases">
        <title>The decoding of complex shrimp genome reveals the adaptation for benthos swimmer, frequently molting mechanism and breeding impact on genome.</title>
        <authorList>
            <person name="Sun Y."/>
            <person name="Gao Y."/>
            <person name="Yu Y."/>
        </authorList>
    </citation>
    <scope>NUCLEOTIDE SEQUENCE [LARGE SCALE GENOMIC DNA]</scope>
    <source>
        <tissue evidence="17">Muscle</tissue>
    </source>
</reference>
<evidence type="ECO:0000256" key="9">
    <source>
        <dbReference type="ARBA" id="ARBA00022889"/>
    </source>
</evidence>
<evidence type="ECO:0000256" key="3">
    <source>
        <dbReference type="ARBA" id="ARBA00004435"/>
    </source>
</evidence>
<sequence length="336" mass="37291">MGNVTDEGVAAENVTAAERIVYCKEWTGATLTLFQVANFFCLLAFLVPHNFRLSALVMRAVLSVGILLFALWAALDICAADIFAWNLSFLVVNAAHVLHLTYTVWPPRVHQDLADLYAKVFKPLRVNRQNFSALVKEATLMRLEVGDTYAVEDATAADERLSILLSGKLRVSCDNTHLHNILPTHFIDSPEWEACADDSDELFQVTIVAEEPSEYLCWSRPRLRHVLHLRPFLRAVMHNLIGKDITTKLYSQHEQLGVDGTGEAVGARAGAGGLGAEDVWRGAVQRSMSVDNVHTGTKGFVRSLAWRTSHRRTSGPYSESVHDDKHGTEETGLQQS</sequence>
<dbReference type="SUPFAM" id="SSF51206">
    <property type="entry name" value="cAMP-binding domain-like"/>
    <property type="match status" value="1"/>
</dbReference>
<reference evidence="17 18" key="1">
    <citation type="submission" date="2018-04" db="EMBL/GenBank/DDBJ databases">
        <authorList>
            <person name="Zhang X."/>
            <person name="Yuan J."/>
            <person name="Li F."/>
            <person name="Xiang J."/>
        </authorList>
    </citation>
    <scope>NUCLEOTIDE SEQUENCE [LARGE SCALE GENOMIC DNA]</scope>
    <source>
        <tissue evidence="17">Muscle</tissue>
    </source>
</reference>
<gene>
    <name evidence="17" type="ORF">C7M84_024168</name>
</gene>
<dbReference type="GO" id="GO:0042391">
    <property type="term" value="P:regulation of membrane potential"/>
    <property type="evidence" value="ECO:0007669"/>
    <property type="project" value="TreeGrafter"/>
</dbReference>
<evidence type="ECO:0000256" key="12">
    <source>
        <dbReference type="ARBA" id="ARBA00023136"/>
    </source>
</evidence>
<feature type="domain" description="POPDC1-3" evidence="16">
    <location>
        <begin position="32"/>
        <end position="253"/>
    </location>
</feature>
<protein>
    <submittedName>
        <fullName evidence="17">Blood vessel epicardial substance</fullName>
    </submittedName>
</protein>
<evidence type="ECO:0000256" key="8">
    <source>
        <dbReference type="ARBA" id="ARBA00022692"/>
    </source>
</evidence>
<dbReference type="InterPro" id="IPR055272">
    <property type="entry name" value="POPDC1-3_dom"/>
</dbReference>
<name>A0A423U1V9_PENVA</name>
<evidence type="ECO:0000256" key="10">
    <source>
        <dbReference type="ARBA" id="ARBA00022949"/>
    </source>
</evidence>
<evidence type="ECO:0000256" key="14">
    <source>
        <dbReference type="SAM" id="MobiDB-lite"/>
    </source>
</evidence>
<dbReference type="GO" id="GO:0005923">
    <property type="term" value="C:bicellular tight junction"/>
    <property type="evidence" value="ECO:0007669"/>
    <property type="project" value="UniProtKB-SubCell"/>
</dbReference>
<proteinExistence type="inferred from homology"/>
<dbReference type="Pfam" id="PF04831">
    <property type="entry name" value="POPDC1-3"/>
    <property type="match status" value="1"/>
</dbReference>
<evidence type="ECO:0000256" key="13">
    <source>
        <dbReference type="ARBA" id="ARBA00023180"/>
    </source>
</evidence>
<evidence type="ECO:0000256" key="7">
    <source>
        <dbReference type="ARBA" id="ARBA00022475"/>
    </source>
</evidence>
<dbReference type="InterPro" id="IPR006916">
    <property type="entry name" value="POPDC1-3"/>
</dbReference>
<evidence type="ECO:0000256" key="4">
    <source>
        <dbReference type="ARBA" id="ARBA00007146"/>
    </source>
</evidence>
<keyword evidence="13" id="KW-0325">Glycoprotein</keyword>
<keyword evidence="6" id="KW-0217">Developmental protein</keyword>
<keyword evidence="18" id="KW-1185">Reference proteome</keyword>
<keyword evidence="8 15" id="KW-0812">Transmembrane</keyword>
<feature type="region of interest" description="Disordered" evidence="14">
    <location>
        <begin position="309"/>
        <end position="336"/>
    </location>
</feature>
<dbReference type="GO" id="GO:0007507">
    <property type="term" value="P:heart development"/>
    <property type="evidence" value="ECO:0007669"/>
    <property type="project" value="TreeGrafter"/>
</dbReference>
<dbReference type="GO" id="GO:0042383">
    <property type="term" value="C:sarcolemma"/>
    <property type="evidence" value="ECO:0007669"/>
    <property type="project" value="TreeGrafter"/>
</dbReference>
<dbReference type="PANTHER" id="PTHR12101">
    <property type="entry name" value="POPEYE DOMAIN CONTAINING PROTEIN"/>
    <property type="match status" value="1"/>
</dbReference>
<dbReference type="STRING" id="6689.A0A423U1V9"/>
<keyword evidence="9" id="KW-0130">Cell adhesion</keyword>
<feature type="transmembrane region" description="Helical" evidence="15">
    <location>
        <begin position="26"/>
        <end position="47"/>
    </location>
</feature>
<feature type="compositionally biased region" description="Basic and acidic residues" evidence="14">
    <location>
        <begin position="320"/>
        <end position="329"/>
    </location>
</feature>
<evidence type="ECO:0000256" key="1">
    <source>
        <dbReference type="ARBA" id="ARBA00004124"/>
    </source>
</evidence>
<evidence type="ECO:0000256" key="2">
    <source>
        <dbReference type="ARBA" id="ARBA00004141"/>
    </source>
</evidence>
<keyword evidence="11 15" id="KW-1133">Transmembrane helix</keyword>
<dbReference type="GO" id="GO:0051146">
    <property type="term" value="P:striated muscle cell differentiation"/>
    <property type="evidence" value="ECO:0007669"/>
    <property type="project" value="TreeGrafter"/>
</dbReference>
<evidence type="ECO:0000313" key="17">
    <source>
        <dbReference type="EMBL" id="ROT82692.1"/>
    </source>
</evidence>
<evidence type="ECO:0000256" key="5">
    <source>
        <dbReference type="ARBA" id="ARBA00022427"/>
    </source>
</evidence>
<comment type="caution">
    <text evidence="17">The sequence shown here is derived from an EMBL/GenBank/DDBJ whole genome shotgun (WGS) entry which is preliminary data.</text>
</comment>
<dbReference type="GO" id="GO:0007155">
    <property type="term" value="P:cell adhesion"/>
    <property type="evidence" value="ECO:0007669"/>
    <property type="project" value="UniProtKB-KW"/>
</dbReference>
<keyword evidence="7" id="KW-1003">Cell membrane</keyword>
<keyword evidence="5" id="KW-0796">Tight junction</keyword>
<dbReference type="GO" id="GO:0016328">
    <property type="term" value="C:lateral plasma membrane"/>
    <property type="evidence" value="ECO:0007669"/>
    <property type="project" value="UniProtKB-SubCell"/>
</dbReference>
<evidence type="ECO:0000313" key="18">
    <source>
        <dbReference type="Proteomes" id="UP000283509"/>
    </source>
</evidence>
<feature type="transmembrane region" description="Helical" evidence="15">
    <location>
        <begin position="82"/>
        <end position="105"/>
    </location>
</feature>
<keyword evidence="10" id="KW-0965">Cell junction</keyword>
<evidence type="ECO:0000256" key="6">
    <source>
        <dbReference type="ARBA" id="ARBA00022473"/>
    </source>
</evidence>
<organism evidence="17 18">
    <name type="scientific">Penaeus vannamei</name>
    <name type="common">Whiteleg shrimp</name>
    <name type="synonym">Litopenaeus vannamei</name>
    <dbReference type="NCBI Taxonomy" id="6689"/>
    <lineage>
        <taxon>Eukaryota</taxon>
        <taxon>Metazoa</taxon>
        <taxon>Ecdysozoa</taxon>
        <taxon>Arthropoda</taxon>
        <taxon>Crustacea</taxon>
        <taxon>Multicrustacea</taxon>
        <taxon>Malacostraca</taxon>
        <taxon>Eumalacostraca</taxon>
        <taxon>Eucarida</taxon>
        <taxon>Decapoda</taxon>
        <taxon>Dendrobranchiata</taxon>
        <taxon>Penaeoidea</taxon>
        <taxon>Penaeidae</taxon>
        <taxon>Penaeus</taxon>
    </lineage>
</organism>
<dbReference type="InterPro" id="IPR018490">
    <property type="entry name" value="cNMP-bd_dom_sf"/>
</dbReference>
<dbReference type="GO" id="GO:0030552">
    <property type="term" value="F:cAMP binding"/>
    <property type="evidence" value="ECO:0007669"/>
    <property type="project" value="TreeGrafter"/>
</dbReference>
<dbReference type="Proteomes" id="UP000283509">
    <property type="component" value="Unassembled WGS sequence"/>
</dbReference>